<reference evidence="2" key="1">
    <citation type="submission" date="2019-08" db="EMBL/GenBank/DDBJ databases">
        <authorList>
            <person name="Kucharzyk K."/>
            <person name="Murdoch R.W."/>
            <person name="Higgins S."/>
            <person name="Loffler F."/>
        </authorList>
    </citation>
    <scope>NUCLEOTIDE SEQUENCE</scope>
</reference>
<evidence type="ECO:0000313" key="2">
    <source>
        <dbReference type="EMBL" id="MPM39372.1"/>
    </source>
</evidence>
<accession>A0A644ZES0</accession>
<comment type="caution">
    <text evidence="2">The sequence shown here is derived from an EMBL/GenBank/DDBJ whole genome shotgun (WGS) entry which is preliminary data.</text>
</comment>
<name>A0A644ZES0_9ZZZZ</name>
<dbReference type="EMBL" id="VSSQ01008616">
    <property type="protein sequence ID" value="MPM39372.1"/>
    <property type="molecule type" value="Genomic_DNA"/>
</dbReference>
<proteinExistence type="predicted"/>
<dbReference type="InterPro" id="IPR012454">
    <property type="entry name" value="DUF1659"/>
</dbReference>
<feature type="domain" description="DUF1659" evidence="1">
    <location>
        <begin position="3"/>
        <end position="72"/>
    </location>
</feature>
<organism evidence="2">
    <name type="scientific">bioreactor metagenome</name>
    <dbReference type="NCBI Taxonomy" id="1076179"/>
    <lineage>
        <taxon>unclassified sequences</taxon>
        <taxon>metagenomes</taxon>
        <taxon>ecological metagenomes</taxon>
    </lineage>
</organism>
<dbReference type="AlphaFoldDB" id="A0A644ZES0"/>
<sequence length="74" mass="7846">MAAVAIPQPSSLNLKFVVGVVDGKTVYMSRSYSRVSPTATDEAVHNVGVTLFTLTDYGPGSITRTDKSELIEGV</sequence>
<protein>
    <recommendedName>
        <fullName evidence="1">DUF1659 domain-containing protein</fullName>
    </recommendedName>
</protein>
<evidence type="ECO:0000259" key="1">
    <source>
        <dbReference type="Pfam" id="PF07872"/>
    </source>
</evidence>
<dbReference type="Pfam" id="PF07872">
    <property type="entry name" value="DUF1659"/>
    <property type="match status" value="1"/>
</dbReference>
<gene>
    <name evidence="2" type="ORF">SDC9_86005</name>
</gene>